<dbReference type="Gene3D" id="3.40.50.2300">
    <property type="match status" value="1"/>
</dbReference>
<dbReference type="InterPro" id="IPR000162">
    <property type="entry name" value="GPCR_3_mtglu_rcpt"/>
</dbReference>
<evidence type="ECO:0000256" key="4">
    <source>
        <dbReference type="ARBA" id="ARBA00022692"/>
    </source>
</evidence>
<evidence type="ECO:0000313" key="16">
    <source>
        <dbReference type="Proteomes" id="UP000749559"/>
    </source>
</evidence>
<dbReference type="InterPro" id="IPR038550">
    <property type="entry name" value="GPCR_3_9-Cys_sf"/>
</dbReference>
<dbReference type="Pfam" id="PF00003">
    <property type="entry name" value="7tm_3"/>
    <property type="match status" value="1"/>
</dbReference>
<evidence type="ECO:0000256" key="2">
    <source>
        <dbReference type="ARBA" id="ARBA00007242"/>
    </source>
</evidence>
<keyword evidence="11" id="KW-0325">Glycoprotein</keyword>
<dbReference type="SUPFAM" id="SSF53822">
    <property type="entry name" value="Periplasmic binding protein-like I"/>
    <property type="match status" value="1"/>
</dbReference>
<feature type="domain" description="G-protein coupled receptors family 3 profile" evidence="14">
    <location>
        <begin position="421"/>
        <end position="686"/>
    </location>
</feature>
<feature type="transmembrane region" description="Helical" evidence="13">
    <location>
        <begin position="640"/>
        <end position="664"/>
    </location>
</feature>
<evidence type="ECO:0000256" key="9">
    <source>
        <dbReference type="ARBA" id="ARBA00023157"/>
    </source>
</evidence>
<feature type="transmembrane region" description="Helical" evidence="13">
    <location>
        <begin position="535"/>
        <end position="555"/>
    </location>
</feature>
<dbReference type="InterPro" id="IPR050726">
    <property type="entry name" value="mGluR"/>
</dbReference>
<reference evidence="15" key="1">
    <citation type="submission" date="2022-03" db="EMBL/GenBank/DDBJ databases">
        <authorList>
            <person name="Martin C."/>
        </authorList>
    </citation>
    <scope>NUCLEOTIDE SEQUENCE</scope>
</reference>
<dbReference type="PRINTS" id="PR00248">
    <property type="entry name" value="GPCRMGR"/>
</dbReference>
<sequence length="798" mass="89768">IPQISYASTSIELSDKTRFGYFSRVVPPDLYQVRAMVDIVRHFGWSYVSTVADEGNYGEKGISAFEDLALKSGICIAQSLKIPREFTSETYDGIMTSLFLTANAKVVVLFVNEDNARRLLSAYGRTNKTSPFYWLASDSWGAKIHPIKDQELAAEGALTILPKRKVLAGFDEYFLSRTRENNERNPWFDEYWQMNFNCTLDPTVEDKAICTGRENKGTSHGRDPSFNYHQEGLVPFVVDAVYALAHAVQDLLFEKCGRYGIVCADAGPLLGPTMLKSIRGVVFMGSAGRVVRFNDQGDPTEGSYNIYQLQRSNTSEAWRYVSVGEWTDDLNMNESLIKWRDESLVRPHSVCSEECEQGYAKGNNQNEKKDHCCWICIKCGDYEYLKDEYTCASCPIGSIPNDTKNGCYELPVQSMEWNSVWAILPAAFSCLGIIATLFTFFVFWRFNRTPLIMAAGRELCYILMIGILMCYSLTFVLLSQPSTITCTIIRIGLGVSLSVCYAALFTKTNRISRIFNRGVKAAVKRPSYTSPRSQVVICMCLVAVQITAAVTWLGMELPGVRLVHPEREKVILKCRTSDIALVISLLYNIILIILCTLYAFRVRKIPENFNEAKYIAFTMYSTCIVWLAFIPIYFGTNNNFRIQITALCVCVSISATVTLGCLLLPKVYIVIFQPHKNVRQGGSSTIRSNASYQRQYFGNSKHKKGLAAQFNNGDITSPTGLAMLLAGGPVRRGVEEKDNSAVNRTRFTSIPDSSSGQDCDTEIDTTLLDDRMPHINEIDREIEREMDMIQRSDDETKL</sequence>
<evidence type="ECO:0000256" key="11">
    <source>
        <dbReference type="ARBA" id="ARBA00023180"/>
    </source>
</evidence>
<protein>
    <recommendedName>
        <fullName evidence="14">G-protein coupled receptors family 3 profile domain-containing protein</fullName>
    </recommendedName>
</protein>
<dbReference type="InterPro" id="IPR017978">
    <property type="entry name" value="GPCR_3_C"/>
</dbReference>
<dbReference type="InterPro" id="IPR001828">
    <property type="entry name" value="ANF_lig-bd_rcpt"/>
</dbReference>
<keyword evidence="16" id="KW-1185">Reference proteome</keyword>
<dbReference type="GO" id="GO:0005886">
    <property type="term" value="C:plasma membrane"/>
    <property type="evidence" value="ECO:0007669"/>
    <property type="project" value="UniProtKB-SubCell"/>
</dbReference>
<gene>
    <name evidence="15" type="ORF">OFUS_LOCUS9073</name>
</gene>
<dbReference type="Pfam" id="PF07562">
    <property type="entry name" value="NCD3G"/>
    <property type="match status" value="1"/>
</dbReference>
<name>A0A8S4NM21_OWEFU</name>
<dbReference type="PROSITE" id="PS50259">
    <property type="entry name" value="G_PROTEIN_RECEP_F3_4"/>
    <property type="match status" value="1"/>
</dbReference>
<evidence type="ECO:0000256" key="5">
    <source>
        <dbReference type="ARBA" id="ARBA00022729"/>
    </source>
</evidence>
<dbReference type="InterPro" id="IPR011500">
    <property type="entry name" value="GPCR_3_9-Cys_dom"/>
</dbReference>
<feature type="transmembrane region" description="Helical" evidence="13">
    <location>
        <begin position="459"/>
        <end position="478"/>
    </location>
</feature>
<feature type="transmembrane region" description="Helical" evidence="13">
    <location>
        <begin position="420"/>
        <end position="447"/>
    </location>
</feature>
<evidence type="ECO:0000256" key="6">
    <source>
        <dbReference type="ARBA" id="ARBA00022989"/>
    </source>
</evidence>
<dbReference type="PRINTS" id="PR00593">
    <property type="entry name" value="MTABOTROPICR"/>
</dbReference>
<keyword evidence="4 13" id="KW-0812">Transmembrane</keyword>
<feature type="transmembrane region" description="Helical" evidence="13">
    <location>
        <begin position="484"/>
        <end position="504"/>
    </location>
</feature>
<dbReference type="FunFam" id="3.40.50.2300:FF:000009">
    <property type="entry name" value="Glutamate receptor, metabotropic 4"/>
    <property type="match status" value="1"/>
</dbReference>
<comment type="subcellular location">
    <subcellularLocation>
        <location evidence="1">Cell membrane</location>
        <topology evidence="1">Multi-pass membrane protein</topology>
    </subcellularLocation>
</comment>
<evidence type="ECO:0000256" key="10">
    <source>
        <dbReference type="ARBA" id="ARBA00023170"/>
    </source>
</evidence>
<keyword evidence="7" id="KW-0297">G-protein coupled receptor</keyword>
<keyword evidence="3" id="KW-1003">Cell membrane</keyword>
<dbReference type="InterPro" id="IPR000337">
    <property type="entry name" value="GPCR_3"/>
</dbReference>
<evidence type="ECO:0000256" key="13">
    <source>
        <dbReference type="SAM" id="Phobius"/>
    </source>
</evidence>
<dbReference type="CDD" id="cd15934">
    <property type="entry name" value="7tmC_mGluRs_group2_3"/>
    <property type="match status" value="1"/>
</dbReference>
<dbReference type="GO" id="GO:0004930">
    <property type="term" value="F:G protein-coupled receptor activity"/>
    <property type="evidence" value="ECO:0007669"/>
    <property type="project" value="UniProtKB-KW"/>
</dbReference>
<dbReference type="PANTHER" id="PTHR24060">
    <property type="entry name" value="METABOTROPIC GLUTAMATE RECEPTOR"/>
    <property type="match status" value="1"/>
</dbReference>
<dbReference type="EMBL" id="CAIIXF020000005">
    <property type="protein sequence ID" value="CAH1782649.1"/>
    <property type="molecule type" value="Genomic_DNA"/>
</dbReference>
<keyword evidence="5" id="KW-0732">Signal</keyword>
<dbReference type="Proteomes" id="UP000749559">
    <property type="component" value="Unassembled WGS sequence"/>
</dbReference>
<comment type="similarity">
    <text evidence="2">Belongs to the G-protein coupled receptor 3 family.</text>
</comment>
<accession>A0A8S4NM21</accession>
<evidence type="ECO:0000256" key="8">
    <source>
        <dbReference type="ARBA" id="ARBA00023136"/>
    </source>
</evidence>
<evidence type="ECO:0000256" key="12">
    <source>
        <dbReference type="ARBA" id="ARBA00023224"/>
    </source>
</evidence>
<dbReference type="InterPro" id="IPR017979">
    <property type="entry name" value="GPCR_3_CS"/>
</dbReference>
<dbReference type="AlphaFoldDB" id="A0A8S4NM21"/>
<proteinExistence type="inferred from homology"/>
<keyword evidence="9" id="KW-1015">Disulfide bond</keyword>
<dbReference type="InterPro" id="IPR028082">
    <property type="entry name" value="Peripla_BP_I"/>
</dbReference>
<dbReference type="PROSITE" id="PS00980">
    <property type="entry name" value="G_PROTEIN_RECEP_F3_2"/>
    <property type="match status" value="1"/>
</dbReference>
<evidence type="ECO:0000259" key="14">
    <source>
        <dbReference type="PROSITE" id="PS50259"/>
    </source>
</evidence>
<dbReference type="Gene3D" id="2.10.50.30">
    <property type="entry name" value="GPCR, family 3, nine cysteines domain"/>
    <property type="match status" value="1"/>
</dbReference>
<evidence type="ECO:0000256" key="3">
    <source>
        <dbReference type="ARBA" id="ARBA00022475"/>
    </source>
</evidence>
<dbReference type="Pfam" id="PF01094">
    <property type="entry name" value="ANF_receptor"/>
    <property type="match status" value="1"/>
</dbReference>
<dbReference type="FunFam" id="2.10.50.30:FF:000001">
    <property type="entry name" value="metabotropic glutamate receptor 1"/>
    <property type="match status" value="1"/>
</dbReference>
<feature type="transmembrane region" description="Helical" evidence="13">
    <location>
        <begin position="579"/>
        <end position="600"/>
    </location>
</feature>
<evidence type="ECO:0000256" key="7">
    <source>
        <dbReference type="ARBA" id="ARBA00023040"/>
    </source>
</evidence>
<keyword evidence="8 13" id="KW-0472">Membrane</keyword>
<organism evidence="15 16">
    <name type="scientific">Owenia fusiformis</name>
    <name type="common">Polychaete worm</name>
    <dbReference type="NCBI Taxonomy" id="6347"/>
    <lineage>
        <taxon>Eukaryota</taxon>
        <taxon>Metazoa</taxon>
        <taxon>Spiralia</taxon>
        <taxon>Lophotrochozoa</taxon>
        <taxon>Annelida</taxon>
        <taxon>Polychaeta</taxon>
        <taxon>Sedentaria</taxon>
        <taxon>Canalipalpata</taxon>
        <taxon>Sabellida</taxon>
        <taxon>Oweniida</taxon>
        <taxon>Oweniidae</taxon>
        <taxon>Owenia</taxon>
    </lineage>
</organism>
<keyword evidence="12" id="KW-0807">Transducer</keyword>
<dbReference type="PROSITE" id="PS00981">
    <property type="entry name" value="G_PROTEIN_RECEP_F3_3"/>
    <property type="match status" value="1"/>
</dbReference>
<keyword evidence="6 13" id="KW-1133">Transmembrane helix</keyword>
<feature type="non-terminal residue" evidence="15">
    <location>
        <position position="1"/>
    </location>
</feature>
<keyword evidence="10" id="KW-0675">Receptor</keyword>
<feature type="transmembrane region" description="Helical" evidence="13">
    <location>
        <begin position="612"/>
        <end position="634"/>
    </location>
</feature>
<evidence type="ECO:0000256" key="1">
    <source>
        <dbReference type="ARBA" id="ARBA00004651"/>
    </source>
</evidence>
<evidence type="ECO:0000313" key="15">
    <source>
        <dbReference type="EMBL" id="CAH1782649.1"/>
    </source>
</evidence>
<comment type="caution">
    <text evidence="15">The sequence shown here is derived from an EMBL/GenBank/DDBJ whole genome shotgun (WGS) entry which is preliminary data.</text>
</comment>